<sequence length="238" mass="25968">MRRPGEVQVYSERASSSPLDAQVIVHDLCHVIKRSAFRLARGLPSLLPVFRRQAHSMPAVGSKPSRLPNAWYASHNSPSHPVLESWFSRGLDVLADTRARRRRQLGVGCVWEASAPAGHTGVDGRPLPRSAASSFPTPALTSVAVSRVRRTGDFLDACGDVAGLCGERPIFERGNSMRSGFMMSTVIGSNLHGGDGSRSGGNPRRLQRRLPICNGRGTQRFRMSWHYATHESSLSSDT</sequence>
<gene>
    <name evidence="1" type="ORF">HPB50_005775</name>
</gene>
<evidence type="ECO:0000313" key="2">
    <source>
        <dbReference type="Proteomes" id="UP000821845"/>
    </source>
</evidence>
<proteinExistence type="predicted"/>
<keyword evidence="2" id="KW-1185">Reference proteome</keyword>
<organism evidence="1 2">
    <name type="scientific">Hyalomma asiaticum</name>
    <name type="common">Tick</name>
    <dbReference type="NCBI Taxonomy" id="266040"/>
    <lineage>
        <taxon>Eukaryota</taxon>
        <taxon>Metazoa</taxon>
        <taxon>Ecdysozoa</taxon>
        <taxon>Arthropoda</taxon>
        <taxon>Chelicerata</taxon>
        <taxon>Arachnida</taxon>
        <taxon>Acari</taxon>
        <taxon>Parasitiformes</taxon>
        <taxon>Ixodida</taxon>
        <taxon>Ixodoidea</taxon>
        <taxon>Ixodidae</taxon>
        <taxon>Hyalomminae</taxon>
        <taxon>Hyalomma</taxon>
    </lineage>
</organism>
<evidence type="ECO:0000313" key="1">
    <source>
        <dbReference type="EMBL" id="KAH6940734.1"/>
    </source>
</evidence>
<comment type="caution">
    <text evidence="1">The sequence shown here is derived from an EMBL/GenBank/DDBJ whole genome shotgun (WGS) entry which is preliminary data.</text>
</comment>
<dbReference type="Proteomes" id="UP000821845">
    <property type="component" value="Chromosome 11"/>
</dbReference>
<protein>
    <submittedName>
        <fullName evidence="1">Uncharacterized protein</fullName>
    </submittedName>
</protein>
<dbReference type="EMBL" id="CM023491">
    <property type="protein sequence ID" value="KAH6940734.1"/>
    <property type="molecule type" value="Genomic_DNA"/>
</dbReference>
<reference evidence="1" key="1">
    <citation type="submission" date="2020-05" db="EMBL/GenBank/DDBJ databases">
        <title>Large-scale comparative analyses of tick genomes elucidate their genetic diversity and vector capacities.</title>
        <authorList>
            <person name="Jia N."/>
            <person name="Wang J."/>
            <person name="Shi W."/>
            <person name="Du L."/>
            <person name="Sun Y."/>
            <person name="Zhan W."/>
            <person name="Jiang J."/>
            <person name="Wang Q."/>
            <person name="Zhang B."/>
            <person name="Ji P."/>
            <person name="Sakyi L.B."/>
            <person name="Cui X."/>
            <person name="Yuan T."/>
            <person name="Jiang B."/>
            <person name="Yang W."/>
            <person name="Lam T.T.-Y."/>
            <person name="Chang Q."/>
            <person name="Ding S."/>
            <person name="Wang X."/>
            <person name="Zhu J."/>
            <person name="Ruan X."/>
            <person name="Zhao L."/>
            <person name="Wei J."/>
            <person name="Que T."/>
            <person name="Du C."/>
            <person name="Cheng J."/>
            <person name="Dai P."/>
            <person name="Han X."/>
            <person name="Huang E."/>
            <person name="Gao Y."/>
            <person name="Liu J."/>
            <person name="Shao H."/>
            <person name="Ye R."/>
            <person name="Li L."/>
            <person name="Wei W."/>
            <person name="Wang X."/>
            <person name="Wang C."/>
            <person name="Yang T."/>
            <person name="Huo Q."/>
            <person name="Li W."/>
            <person name="Guo W."/>
            <person name="Chen H."/>
            <person name="Zhou L."/>
            <person name="Ni X."/>
            <person name="Tian J."/>
            <person name="Zhou Y."/>
            <person name="Sheng Y."/>
            <person name="Liu T."/>
            <person name="Pan Y."/>
            <person name="Xia L."/>
            <person name="Li J."/>
            <person name="Zhao F."/>
            <person name="Cao W."/>
        </authorList>
    </citation>
    <scope>NUCLEOTIDE SEQUENCE</scope>
    <source>
        <tissue evidence="1">Larvae</tissue>
    </source>
</reference>
<name>A0ACB7T782_HYAAI</name>
<accession>A0ACB7T782</accession>